<dbReference type="Proteomes" id="UP000782519">
    <property type="component" value="Unassembled WGS sequence"/>
</dbReference>
<reference evidence="1" key="1">
    <citation type="submission" date="2020-07" db="EMBL/GenBank/DDBJ databases">
        <title>Huge and variable diversity of episymbiotic CPR bacteria and DPANN archaea in groundwater ecosystems.</title>
        <authorList>
            <person name="He C.Y."/>
            <person name="Keren R."/>
            <person name="Whittaker M."/>
            <person name="Farag I.F."/>
            <person name="Doudna J."/>
            <person name="Cate J.H.D."/>
            <person name="Banfield J.F."/>
        </authorList>
    </citation>
    <scope>NUCLEOTIDE SEQUENCE</scope>
    <source>
        <strain evidence="1">NC_groundwater_1818_Pr3_B-0.1um_66_35</strain>
    </source>
</reference>
<protein>
    <submittedName>
        <fullName evidence="1">Glycosyltransferase</fullName>
    </submittedName>
</protein>
<name>A0A933S1S6_RHOPL</name>
<evidence type="ECO:0000313" key="1">
    <source>
        <dbReference type="EMBL" id="MBI5132361.1"/>
    </source>
</evidence>
<dbReference type="InterPro" id="IPR029044">
    <property type="entry name" value="Nucleotide-diphossugar_trans"/>
</dbReference>
<comment type="caution">
    <text evidence="1">The sequence shown here is derived from an EMBL/GenBank/DDBJ whole genome shotgun (WGS) entry which is preliminary data.</text>
</comment>
<accession>A0A933S1S6</accession>
<organism evidence="1 2">
    <name type="scientific">Rhodopseudomonas palustris</name>
    <dbReference type="NCBI Taxonomy" id="1076"/>
    <lineage>
        <taxon>Bacteria</taxon>
        <taxon>Pseudomonadati</taxon>
        <taxon>Pseudomonadota</taxon>
        <taxon>Alphaproteobacteria</taxon>
        <taxon>Hyphomicrobiales</taxon>
        <taxon>Nitrobacteraceae</taxon>
        <taxon>Rhodopseudomonas</taxon>
    </lineage>
</organism>
<dbReference type="AlphaFoldDB" id="A0A933S1S6"/>
<gene>
    <name evidence="1" type="ORF">HZA66_23215</name>
</gene>
<dbReference type="SUPFAM" id="SSF53448">
    <property type="entry name" value="Nucleotide-diphospho-sugar transferases"/>
    <property type="match status" value="1"/>
</dbReference>
<sequence length="302" mass="34328">MPKPLSEYDWEDWKRLRPLSHGLKTARYRWIDRQYRRQPALVGDPAAVARTIAGRKVLVTVAYMDPEAIDLQASLLRRFFPDYPYIVVDNSPDGATAQAIERIAVSHGVPYLRAPENPWQKSSRSHGIALNWIWHNVLRPGAPEAFGLLDHDLFPTAPDDPFAPLATQDIYGYVRYAEPANGRWFLWAGFTMMRFAAVRDLPLDFGQDWFIGLDTGGANWGPVYSRYDLDKLAQSPSRFVPYRDGIGTYDGPLQWCGPWLHEVGQMGEPEVMRDKRRVVKDILAPHLEAARAPNDRSISAGR</sequence>
<dbReference type="EMBL" id="JACRJB010000066">
    <property type="protein sequence ID" value="MBI5132361.1"/>
    <property type="molecule type" value="Genomic_DNA"/>
</dbReference>
<evidence type="ECO:0000313" key="2">
    <source>
        <dbReference type="Proteomes" id="UP000782519"/>
    </source>
</evidence>
<proteinExistence type="predicted"/>